<dbReference type="FunFam" id="3.10.580.10:FF:000002">
    <property type="entry name" value="Magnesium/cobalt efflux protein CorC"/>
    <property type="match status" value="1"/>
</dbReference>
<dbReference type="SMART" id="SM01091">
    <property type="entry name" value="CorC_HlyC"/>
    <property type="match status" value="1"/>
</dbReference>
<dbReference type="Gene3D" id="3.10.580.10">
    <property type="entry name" value="CBS-domain"/>
    <property type="match status" value="1"/>
</dbReference>
<dbReference type="SMART" id="SM00116">
    <property type="entry name" value="CBS"/>
    <property type="match status" value="2"/>
</dbReference>
<dbReference type="PANTHER" id="PTHR43099:SF2">
    <property type="entry name" value="UPF0053 PROTEIN YRKA"/>
    <property type="match status" value="1"/>
</dbReference>
<feature type="domain" description="CBS" evidence="4">
    <location>
        <begin position="17"/>
        <end position="76"/>
    </location>
</feature>
<reference evidence="5" key="1">
    <citation type="submission" date="2023-07" db="EMBL/GenBank/DDBJ databases">
        <title>Between Cages and Wild: Unraveling the Impact of Captivity on Animal Microbiomes and Antimicrobial Resistance.</title>
        <authorList>
            <person name="Schmartz G.P."/>
            <person name="Rehner J."/>
            <person name="Schuff M.J."/>
            <person name="Becker S.L."/>
            <person name="Kravczyk M."/>
            <person name="Gurevich A."/>
            <person name="Francke R."/>
            <person name="Mueller R."/>
            <person name="Keller V."/>
            <person name="Keller A."/>
        </authorList>
    </citation>
    <scope>NUCLEOTIDE SEQUENCE</scope>
    <source>
        <strain evidence="5">S12M_St_49</strain>
    </source>
</reference>
<organism evidence="5 6">
    <name type="scientific">Phoenicibacter congonensis</name>
    <dbReference type="NCBI Taxonomy" id="1944646"/>
    <lineage>
        <taxon>Bacteria</taxon>
        <taxon>Bacillati</taxon>
        <taxon>Actinomycetota</taxon>
        <taxon>Coriobacteriia</taxon>
        <taxon>Eggerthellales</taxon>
        <taxon>Eggerthellaceae</taxon>
        <taxon>Phoenicibacter</taxon>
    </lineage>
</organism>
<evidence type="ECO:0000256" key="1">
    <source>
        <dbReference type="ARBA" id="ARBA00022737"/>
    </source>
</evidence>
<dbReference type="InterPro" id="IPR044751">
    <property type="entry name" value="Ion_transp-like_CBS"/>
</dbReference>
<dbReference type="EMBL" id="JAUMVS010000007">
    <property type="protein sequence ID" value="MDO4841249.1"/>
    <property type="molecule type" value="Genomic_DNA"/>
</dbReference>
<dbReference type="AlphaFoldDB" id="A0AA43RGU6"/>
<evidence type="ECO:0000256" key="3">
    <source>
        <dbReference type="PROSITE-ProRule" id="PRU00703"/>
    </source>
</evidence>
<protein>
    <submittedName>
        <fullName evidence="5">Hemolysin family protein</fullName>
    </submittedName>
</protein>
<keyword evidence="6" id="KW-1185">Reference proteome</keyword>
<dbReference type="InterPro" id="IPR036318">
    <property type="entry name" value="FAD-bd_PCMH-like_sf"/>
</dbReference>
<dbReference type="SUPFAM" id="SSF54631">
    <property type="entry name" value="CBS-domain pair"/>
    <property type="match status" value="1"/>
</dbReference>
<dbReference type="Pfam" id="PF03471">
    <property type="entry name" value="CorC_HlyC"/>
    <property type="match status" value="1"/>
</dbReference>
<feature type="domain" description="CBS" evidence="4">
    <location>
        <begin position="82"/>
        <end position="139"/>
    </location>
</feature>
<dbReference type="Gene3D" id="3.30.465.10">
    <property type="match status" value="1"/>
</dbReference>
<comment type="caution">
    <text evidence="5">The sequence shown here is derived from an EMBL/GenBank/DDBJ whole genome shotgun (WGS) entry which is preliminary data.</text>
</comment>
<evidence type="ECO:0000313" key="5">
    <source>
        <dbReference type="EMBL" id="MDO4841249.1"/>
    </source>
</evidence>
<dbReference type="GO" id="GO:0050660">
    <property type="term" value="F:flavin adenine dinucleotide binding"/>
    <property type="evidence" value="ECO:0007669"/>
    <property type="project" value="InterPro"/>
</dbReference>
<evidence type="ECO:0000256" key="2">
    <source>
        <dbReference type="ARBA" id="ARBA00023122"/>
    </source>
</evidence>
<dbReference type="InterPro" id="IPR000644">
    <property type="entry name" value="CBS_dom"/>
</dbReference>
<sequence length="230" mass="26174">MIQDIVHLGSTVASEICTPRVDMISVEREETVRAALERMRGTGYTRLPVTHTDSDEIVGIVHFKDVTDAILDGDGEKPCDKFMYRPKYVPESKNVITLLEEMQAEHCQMAIVIDEYGGTEGLITIEDIVEEIVGEIVDETDNEDALIEQIDDTTWRVDGKCPIKFAELKGWPVKEAEDYETIAGWLLDEIDSVPESGDEFEIEGYTFKIEKMRRNRIQTMRIEKLAVNNQ</sequence>
<dbReference type="CDD" id="cd04590">
    <property type="entry name" value="CBS_pair_CorC_HlyC_assoc"/>
    <property type="match status" value="1"/>
</dbReference>
<name>A0AA43RGU6_9ACTN</name>
<dbReference type="InterPro" id="IPR005170">
    <property type="entry name" value="Transptr-assoc_dom"/>
</dbReference>
<dbReference type="InterPro" id="IPR016169">
    <property type="entry name" value="FAD-bd_PCMH_sub2"/>
</dbReference>
<dbReference type="PROSITE" id="PS51371">
    <property type="entry name" value="CBS"/>
    <property type="match status" value="2"/>
</dbReference>
<keyword evidence="1" id="KW-0677">Repeat</keyword>
<keyword evidence="2 3" id="KW-0129">CBS domain</keyword>
<proteinExistence type="predicted"/>
<gene>
    <name evidence="5" type="ORF">Q3982_01035</name>
</gene>
<dbReference type="Pfam" id="PF00571">
    <property type="entry name" value="CBS"/>
    <property type="match status" value="2"/>
</dbReference>
<dbReference type="Proteomes" id="UP001168575">
    <property type="component" value="Unassembled WGS sequence"/>
</dbReference>
<dbReference type="InterPro" id="IPR046342">
    <property type="entry name" value="CBS_dom_sf"/>
</dbReference>
<evidence type="ECO:0000313" key="6">
    <source>
        <dbReference type="Proteomes" id="UP001168575"/>
    </source>
</evidence>
<evidence type="ECO:0000259" key="4">
    <source>
        <dbReference type="PROSITE" id="PS51371"/>
    </source>
</evidence>
<dbReference type="SUPFAM" id="SSF56176">
    <property type="entry name" value="FAD-binding/transporter-associated domain-like"/>
    <property type="match status" value="1"/>
</dbReference>
<dbReference type="PANTHER" id="PTHR43099">
    <property type="entry name" value="UPF0053 PROTEIN YRKA"/>
    <property type="match status" value="1"/>
</dbReference>
<accession>A0AA43RGU6</accession>
<dbReference type="InterPro" id="IPR051676">
    <property type="entry name" value="UPF0053_domain"/>
</dbReference>